<proteinExistence type="predicted"/>
<name>A0AAV2QK43_MEGNR</name>
<reference evidence="2 3" key="1">
    <citation type="submission" date="2024-05" db="EMBL/GenBank/DDBJ databases">
        <authorList>
            <person name="Wallberg A."/>
        </authorList>
    </citation>
    <scope>NUCLEOTIDE SEQUENCE [LARGE SCALE GENOMIC DNA]</scope>
</reference>
<keyword evidence="1" id="KW-0732">Signal</keyword>
<dbReference type="InterPro" id="IPR010850">
    <property type="entry name" value="Neuroparsin"/>
</dbReference>
<dbReference type="EMBL" id="CAXKWB010007898">
    <property type="protein sequence ID" value="CAL4088900.1"/>
    <property type="molecule type" value="Genomic_DNA"/>
</dbReference>
<evidence type="ECO:0000313" key="2">
    <source>
        <dbReference type="EMBL" id="CAL4088900.1"/>
    </source>
</evidence>
<accession>A0AAV2QK43</accession>
<evidence type="ECO:0000256" key="1">
    <source>
        <dbReference type="SAM" id="SignalP"/>
    </source>
</evidence>
<feature type="chain" id="PRO_5043808252" description="Neuroparsin" evidence="1">
    <location>
        <begin position="37"/>
        <end position="113"/>
    </location>
</feature>
<evidence type="ECO:0008006" key="4">
    <source>
        <dbReference type="Google" id="ProtNLM"/>
    </source>
</evidence>
<organism evidence="2 3">
    <name type="scientific">Meganyctiphanes norvegica</name>
    <name type="common">Northern krill</name>
    <name type="synonym">Thysanopoda norvegica</name>
    <dbReference type="NCBI Taxonomy" id="48144"/>
    <lineage>
        <taxon>Eukaryota</taxon>
        <taxon>Metazoa</taxon>
        <taxon>Ecdysozoa</taxon>
        <taxon>Arthropoda</taxon>
        <taxon>Crustacea</taxon>
        <taxon>Multicrustacea</taxon>
        <taxon>Malacostraca</taxon>
        <taxon>Eumalacostraca</taxon>
        <taxon>Eucarida</taxon>
        <taxon>Euphausiacea</taxon>
        <taxon>Euphausiidae</taxon>
        <taxon>Meganyctiphanes</taxon>
    </lineage>
</organism>
<dbReference type="Proteomes" id="UP001497623">
    <property type="component" value="Unassembled WGS sequence"/>
</dbReference>
<feature type="non-terminal residue" evidence="2">
    <location>
        <position position="1"/>
    </location>
</feature>
<dbReference type="AlphaFoldDB" id="A0AAV2QK43"/>
<evidence type="ECO:0000313" key="3">
    <source>
        <dbReference type="Proteomes" id="UP001497623"/>
    </source>
</evidence>
<protein>
    <recommendedName>
        <fullName evidence="4">Neuroparsin</fullName>
    </recommendedName>
</protein>
<sequence length="113" mass="11948">RVGEPTSLAAMKFSQCPSCLALIVICIMLMAMESAAAPNCDTEGDGDVNPETCKYGAVRNWCRKLVCAKGPGEVCGGRWMQHGTCGTGTYCNCNRCLGCSSFTLECYAAGQVC</sequence>
<gene>
    <name evidence="2" type="ORF">MNOR_LOCUS13657</name>
</gene>
<feature type="signal peptide" evidence="1">
    <location>
        <begin position="1"/>
        <end position="36"/>
    </location>
</feature>
<comment type="caution">
    <text evidence="2">The sequence shown here is derived from an EMBL/GenBank/DDBJ whole genome shotgun (WGS) entry which is preliminary data.</text>
</comment>
<dbReference type="Gene3D" id="4.10.40.20">
    <property type="match status" value="1"/>
</dbReference>
<keyword evidence="3" id="KW-1185">Reference proteome</keyword>
<dbReference type="Pfam" id="PF07327">
    <property type="entry name" value="Neuroparsin"/>
    <property type="match status" value="1"/>
</dbReference>